<evidence type="ECO:0000313" key="1">
    <source>
        <dbReference type="EMBL" id="MDN4473757.1"/>
    </source>
</evidence>
<dbReference type="EMBL" id="JAUHPV010000007">
    <property type="protein sequence ID" value="MDN4473757.1"/>
    <property type="molecule type" value="Genomic_DNA"/>
</dbReference>
<proteinExistence type="predicted"/>
<name>A0ABT8G3W2_9MICO</name>
<reference evidence="1" key="1">
    <citation type="submission" date="2023-06" db="EMBL/GenBank/DDBJ databases">
        <title>SYSU T00b26.</title>
        <authorList>
            <person name="Gao L."/>
            <person name="Fang B.-Z."/>
            <person name="Li W.-J."/>
        </authorList>
    </citation>
    <scope>NUCLEOTIDE SEQUENCE</scope>
    <source>
        <strain evidence="1">SYSU T00b26</strain>
    </source>
</reference>
<accession>A0ABT8G3W2</accession>
<evidence type="ECO:0000313" key="2">
    <source>
        <dbReference type="Proteomes" id="UP001172738"/>
    </source>
</evidence>
<comment type="caution">
    <text evidence="1">The sequence shown here is derived from an EMBL/GenBank/DDBJ whole genome shotgun (WGS) entry which is preliminary data.</text>
</comment>
<keyword evidence="2" id="KW-1185">Reference proteome</keyword>
<sequence>MHDLNPESLLRAEPRMRAERAASAAASRAASRQLQARLRRVLRIAALRVARWAHAPGREMNRAA</sequence>
<dbReference type="RefSeq" id="WP_301129589.1">
    <property type="nucleotide sequence ID" value="NZ_JAUHPV010000007.1"/>
</dbReference>
<organism evidence="1 2">
    <name type="scientific">Demequina zhanjiangensis</name>
    <dbReference type="NCBI Taxonomy" id="3051659"/>
    <lineage>
        <taxon>Bacteria</taxon>
        <taxon>Bacillati</taxon>
        <taxon>Actinomycetota</taxon>
        <taxon>Actinomycetes</taxon>
        <taxon>Micrococcales</taxon>
        <taxon>Demequinaceae</taxon>
        <taxon>Demequina</taxon>
    </lineage>
</organism>
<protein>
    <submittedName>
        <fullName evidence="1">Uncharacterized protein</fullName>
    </submittedName>
</protein>
<gene>
    <name evidence="1" type="ORF">QQX04_12200</name>
</gene>
<dbReference type="Proteomes" id="UP001172738">
    <property type="component" value="Unassembled WGS sequence"/>
</dbReference>